<accession>A0A0F9P485</accession>
<reference evidence="1" key="1">
    <citation type="journal article" date="2015" name="Nature">
        <title>Complex archaea that bridge the gap between prokaryotes and eukaryotes.</title>
        <authorList>
            <person name="Spang A."/>
            <person name="Saw J.H."/>
            <person name="Jorgensen S.L."/>
            <person name="Zaremba-Niedzwiedzka K."/>
            <person name="Martijn J."/>
            <person name="Lind A.E."/>
            <person name="van Eijk R."/>
            <person name="Schleper C."/>
            <person name="Guy L."/>
            <person name="Ettema T.J."/>
        </authorList>
    </citation>
    <scope>NUCLEOTIDE SEQUENCE</scope>
</reference>
<evidence type="ECO:0000313" key="1">
    <source>
        <dbReference type="EMBL" id="KKM95865.1"/>
    </source>
</evidence>
<organism evidence="1">
    <name type="scientific">marine sediment metagenome</name>
    <dbReference type="NCBI Taxonomy" id="412755"/>
    <lineage>
        <taxon>unclassified sequences</taxon>
        <taxon>metagenomes</taxon>
        <taxon>ecological metagenomes</taxon>
    </lineage>
</organism>
<proteinExistence type="predicted"/>
<sequence length="123" mass="13156">MANRATRGNPDFRGDPVWKRKITFSIEAGGGHDELTHSVKINGILQEAVIEVGTTTQGSETVNVDFDDDEGVEFSANASLAESSETILAFSKPVAGTFDIRVDPGDDPDSGSDWEIVVTCRGI</sequence>
<protein>
    <submittedName>
        <fullName evidence="1">Uncharacterized protein</fullName>
    </submittedName>
</protein>
<gene>
    <name evidence="1" type="ORF">LCGC14_1183860</name>
</gene>
<dbReference type="AlphaFoldDB" id="A0A0F9P485"/>
<dbReference type="EMBL" id="LAZR01005953">
    <property type="protein sequence ID" value="KKM95865.1"/>
    <property type="molecule type" value="Genomic_DNA"/>
</dbReference>
<comment type="caution">
    <text evidence="1">The sequence shown here is derived from an EMBL/GenBank/DDBJ whole genome shotgun (WGS) entry which is preliminary data.</text>
</comment>
<name>A0A0F9P485_9ZZZZ</name>